<sequence length="47" mass="5262">MILVWVLGWGTFVGGFVPVFVEIGKGNGLIGYLGYRRKDMEETSLKQ</sequence>
<comment type="caution">
    <text evidence="1">The sequence shown here is derived from an EMBL/GenBank/DDBJ whole genome shotgun (WGS) entry which is preliminary data.</text>
</comment>
<dbReference type="EMBL" id="JAQMLA010000073">
    <property type="protein sequence ID" value="MDB8688264.1"/>
    <property type="molecule type" value="Genomic_DNA"/>
</dbReference>
<reference evidence="1" key="1">
    <citation type="submission" date="2023-01" db="EMBL/GenBank/DDBJ databases">
        <title>Human gut microbiome strain richness.</title>
        <authorList>
            <person name="Chen-Liaw A."/>
        </authorList>
    </citation>
    <scope>NUCLEOTIDE SEQUENCE</scope>
    <source>
        <strain evidence="1">RTP21484st1_H11_RTP21484_190118</strain>
    </source>
</reference>
<dbReference type="RefSeq" id="WP_272108169.1">
    <property type="nucleotide sequence ID" value="NZ_JAQMLA010000073.1"/>
</dbReference>
<dbReference type="Proteomes" id="UP001212160">
    <property type="component" value="Unassembled WGS sequence"/>
</dbReference>
<protein>
    <submittedName>
        <fullName evidence="1">Uncharacterized protein</fullName>
    </submittedName>
</protein>
<dbReference type="AlphaFoldDB" id="A0AAW6DJ43"/>
<organism evidence="1 2">
    <name type="scientific">Mediterraneibacter gnavus</name>
    <name type="common">Ruminococcus gnavus</name>
    <dbReference type="NCBI Taxonomy" id="33038"/>
    <lineage>
        <taxon>Bacteria</taxon>
        <taxon>Bacillati</taxon>
        <taxon>Bacillota</taxon>
        <taxon>Clostridia</taxon>
        <taxon>Lachnospirales</taxon>
        <taxon>Lachnospiraceae</taxon>
        <taxon>Mediterraneibacter</taxon>
    </lineage>
</organism>
<evidence type="ECO:0000313" key="1">
    <source>
        <dbReference type="EMBL" id="MDB8688264.1"/>
    </source>
</evidence>
<gene>
    <name evidence="1" type="ORF">PNW85_16650</name>
</gene>
<name>A0AAW6DJ43_MEDGN</name>
<proteinExistence type="predicted"/>
<evidence type="ECO:0000313" key="2">
    <source>
        <dbReference type="Proteomes" id="UP001212160"/>
    </source>
</evidence>
<accession>A0AAW6DJ43</accession>